<evidence type="ECO:0000313" key="2">
    <source>
        <dbReference type="EMBL" id="KAF0926341.1"/>
    </source>
</evidence>
<proteinExistence type="predicted"/>
<accession>A0A6G1ENZ5</accession>
<organism evidence="2 3">
    <name type="scientific">Oryza meyeriana var. granulata</name>
    <dbReference type="NCBI Taxonomy" id="110450"/>
    <lineage>
        <taxon>Eukaryota</taxon>
        <taxon>Viridiplantae</taxon>
        <taxon>Streptophyta</taxon>
        <taxon>Embryophyta</taxon>
        <taxon>Tracheophyta</taxon>
        <taxon>Spermatophyta</taxon>
        <taxon>Magnoliopsida</taxon>
        <taxon>Liliopsida</taxon>
        <taxon>Poales</taxon>
        <taxon>Poaceae</taxon>
        <taxon>BOP clade</taxon>
        <taxon>Oryzoideae</taxon>
        <taxon>Oryzeae</taxon>
        <taxon>Oryzinae</taxon>
        <taxon>Oryza</taxon>
        <taxon>Oryza meyeriana</taxon>
    </lineage>
</organism>
<dbReference type="EMBL" id="SPHZ02000003">
    <property type="protein sequence ID" value="KAF0926341.1"/>
    <property type="molecule type" value="Genomic_DNA"/>
</dbReference>
<gene>
    <name evidence="2" type="ORF">E2562_023064</name>
</gene>
<feature type="region of interest" description="Disordered" evidence="1">
    <location>
        <begin position="1"/>
        <end position="25"/>
    </location>
</feature>
<name>A0A6G1ENZ5_9ORYZ</name>
<keyword evidence="3" id="KW-1185">Reference proteome</keyword>
<dbReference type="Proteomes" id="UP000479710">
    <property type="component" value="Unassembled WGS sequence"/>
</dbReference>
<dbReference type="AlphaFoldDB" id="A0A6G1ENZ5"/>
<sequence length="61" mass="7083">MENHARAELPGAHGELMLRQRRPKSDARRRCMAVLMLCVAARMERAMRSSLTRTWGRQQGF</sequence>
<comment type="caution">
    <text evidence="2">The sequence shown here is derived from an EMBL/GenBank/DDBJ whole genome shotgun (WGS) entry which is preliminary data.</text>
</comment>
<evidence type="ECO:0000256" key="1">
    <source>
        <dbReference type="SAM" id="MobiDB-lite"/>
    </source>
</evidence>
<evidence type="ECO:0000313" key="3">
    <source>
        <dbReference type="Proteomes" id="UP000479710"/>
    </source>
</evidence>
<reference evidence="2 3" key="1">
    <citation type="submission" date="2019-11" db="EMBL/GenBank/DDBJ databases">
        <title>Whole genome sequence of Oryza granulata.</title>
        <authorList>
            <person name="Li W."/>
        </authorList>
    </citation>
    <scope>NUCLEOTIDE SEQUENCE [LARGE SCALE GENOMIC DNA]</scope>
    <source>
        <strain evidence="3">cv. Menghai</strain>
        <tissue evidence="2">Leaf</tissue>
    </source>
</reference>
<protein>
    <submittedName>
        <fullName evidence="2">Uncharacterized protein</fullName>
    </submittedName>
</protein>